<dbReference type="PANTHER" id="PTHR35532">
    <property type="entry name" value="SIMILAR TO POLYHYDROXYALKANOATE DEPOLYMERASE"/>
    <property type="match status" value="1"/>
</dbReference>
<dbReference type="Pfam" id="PF01841">
    <property type="entry name" value="Transglut_core"/>
    <property type="match status" value="1"/>
</dbReference>
<protein>
    <submittedName>
        <fullName evidence="2">Transglutaminase-like domain-containing protein</fullName>
    </submittedName>
</protein>
<dbReference type="InterPro" id="IPR002931">
    <property type="entry name" value="Transglutaminase-like"/>
</dbReference>
<sequence length="935" mass="106576">MTTYGLDRNRIIERLEWKRKQAAQREQQLFTVLDQSSNVAERELLEYLYAYMPLHDLADYDGEYFAAHVRHVLATRKQMPWGEKIPNELFLQYVLPYRVNNENIDDSRRVIHDLLVDRVHTLSMVEAIIETNYWCHEHATYTGTDIRTVSPLTIMRTALGRCGEQSTFTVTALRSIGIPARQCYTPRWAHCDSNHAWVEAWAEGQWHYLGACEPEPVLNEGWFRLPAKRAMLVHTRVPADYIGSEEICSIHPWYTEINVLDHYAATKPLHIQTVDEAGQPCVAEVQFQQYNAAEFYPLAILQTDDDGTVALTTGYGDLLIHARTLDGELVGESFVTSQQTSATLRLKPIVDIHAAAPVEMDERTPALQSGDHTYTIDWNVQPPPAPVPEPGPEVSEADRQLQEQRVHEGTALRTAYEHTFLTAEEIEQYAIHWSLPSERLSTVFHTARGNGRELVAFFEQTESGQRELALQLLESMRQKDWQDTDRVTLADHLQGVLPYISQQRAESAQQHTWFQRYVLCPRIHIEMIAPYRQYLSSRWDEALQQQFRNDPQQLAAQIQREVNLVNDVDRYSGMATPAGAHRLGVADSLSRAIVFVAAARTLGIAARLEPLHLLPQYWQEDSWHDACFTDELSRHSSRGVGEDAANELPVDIEAARQKTDHPLTITAHEAVASNRGYIEIEVDQQVEQMESERTVSPPAYYQDFTIALLNNGVYETLQFSYGDSTITGHLHEVLPGSYRLTTGTRLRDGSVLGRFTFFQVESGQKVSVKLERRQAKENVPVLAHTLPAAMQAKLLENERDYKGNHDVDSAQSAYATVIAWLEPEREPTKHVLREFAELEQQFSERHERILLLLQEQAEQQMLEQNILPPQAVISYDDQLSALHELDGTLEHVLGDQRPVVLVIDTQGRIRFAVQGYKPGTATDLLQVLDQLLLER</sequence>
<dbReference type="EMBL" id="JBHUEH010000032">
    <property type="protein sequence ID" value="MFD1887657.1"/>
    <property type="molecule type" value="Genomic_DNA"/>
</dbReference>
<dbReference type="SUPFAM" id="SSF54001">
    <property type="entry name" value="Cysteine proteinases"/>
    <property type="match status" value="1"/>
</dbReference>
<dbReference type="InterPro" id="IPR038765">
    <property type="entry name" value="Papain-like_cys_pep_sf"/>
</dbReference>
<reference evidence="3" key="1">
    <citation type="journal article" date="2019" name="Int. J. Syst. Evol. Microbiol.">
        <title>The Global Catalogue of Microorganisms (GCM) 10K type strain sequencing project: providing services to taxonomists for standard genome sequencing and annotation.</title>
        <authorList>
            <consortium name="The Broad Institute Genomics Platform"/>
            <consortium name="The Broad Institute Genome Sequencing Center for Infectious Disease"/>
            <person name="Wu L."/>
            <person name="Ma J."/>
        </authorList>
    </citation>
    <scope>NUCLEOTIDE SEQUENCE [LARGE SCALE GENOMIC DNA]</scope>
    <source>
        <strain evidence="3">CCUG 54950</strain>
    </source>
</reference>
<organism evidence="2 3">
    <name type="scientific">Paenibacillus wenxiniae</name>
    <dbReference type="NCBI Taxonomy" id="1636843"/>
    <lineage>
        <taxon>Bacteria</taxon>
        <taxon>Bacillati</taxon>
        <taxon>Bacillota</taxon>
        <taxon>Bacilli</taxon>
        <taxon>Bacillales</taxon>
        <taxon>Paenibacillaceae</taxon>
        <taxon>Paenibacillus</taxon>
    </lineage>
</organism>
<dbReference type="Gene3D" id="2.60.40.1120">
    <property type="entry name" value="Carboxypeptidase-like, regulatory domain"/>
    <property type="match status" value="1"/>
</dbReference>
<feature type="domain" description="Transglutaminase-like" evidence="1">
    <location>
        <begin position="154"/>
        <end position="213"/>
    </location>
</feature>
<accession>A0ABW4RN86</accession>
<dbReference type="RefSeq" id="WP_347324044.1">
    <property type="nucleotide sequence ID" value="NZ_JBCGUH010000002.1"/>
</dbReference>
<evidence type="ECO:0000313" key="2">
    <source>
        <dbReference type="EMBL" id="MFD1887657.1"/>
    </source>
</evidence>
<name>A0ABW4RN86_9BACL</name>
<evidence type="ECO:0000259" key="1">
    <source>
        <dbReference type="SMART" id="SM00460"/>
    </source>
</evidence>
<dbReference type="Proteomes" id="UP001597233">
    <property type="component" value="Unassembled WGS sequence"/>
</dbReference>
<dbReference type="PANTHER" id="PTHR35532:SF5">
    <property type="entry name" value="CARBOHYDRATE-BINDING DOMAIN-CONTAINING PROTEIN"/>
    <property type="match status" value="1"/>
</dbReference>
<evidence type="ECO:0000313" key="3">
    <source>
        <dbReference type="Proteomes" id="UP001597233"/>
    </source>
</evidence>
<comment type="caution">
    <text evidence="2">The sequence shown here is derived from an EMBL/GenBank/DDBJ whole genome shotgun (WGS) entry which is preliminary data.</text>
</comment>
<dbReference type="Gene3D" id="3.10.620.30">
    <property type="match status" value="1"/>
</dbReference>
<proteinExistence type="predicted"/>
<dbReference type="SMART" id="SM00460">
    <property type="entry name" value="TGc"/>
    <property type="match status" value="1"/>
</dbReference>
<gene>
    <name evidence="2" type="ORF">ACFSC9_19450</name>
</gene>
<keyword evidence="3" id="KW-1185">Reference proteome</keyword>